<dbReference type="Pfam" id="PF06854">
    <property type="entry name" value="Phage_Gp15"/>
    <property type="match status" value="1"/>
</dbReference>
<proteinExistence type="predicted"/>
<evidence type="ECO:0000313" key="1">
    <source>
        <dbReference type="EMBL" id="ACL77328.1"/>
    </source>
</evidence>
<dbReference type="AlphaFoldDB" id="B8I8Z6"/>
<dbReference type="eggNOG" id="ENOG50342QR">
    <property type="taxonomic scope" value="Bacteria"/>
</dbReference>
<gene>
    <name evidence="1" type="ordered locus">Ccel_3036</name>
</gene>
<sequence length="136" mass="16082">MLLCRIWNTRKRLPDFKRSNNEESFYDIREDWALIEASLATQYGIRIRQHTDMPWDEFCTLVAGLMPDTPLGNIVTIRSEKDRKVIKNFTPSQRKIYNDWRLKRANKQLDNPNVLDQKMKDLEMEFARMFGGGGNV</sequence>
<dbReference type="RefSeq" id="WP_015926387.1">
    <property type="nucleotide sequence ID" value="NC_011898.1"/>
</dbReference>
<dbReference type="InterPro" id="IPR009660">
    <property type="entry name" value="Phage_A500_Gp15"/>
</dbReference>
<organism evidence="1 2">
    <name type="scientific">Ruminiclostridium cellulolyticum (strain ATCC 35319 / DSM 5812 / JCM 6584 / H10)</name>
    <name type="common">Clostridium cellulolyticum</name>
    <dbReference type="NCBI Taxonomy" id="394503"/>
    <lineage>
        <taxon>Bacteria</taxon>
        <taxon>Bacillati</taxon>
        <taxon>Bacillota</taxon>
        <taxon>Clostridia</taxon>
        <taxon>Eubacteriales</taxon>
        <taxon>Oscillospiraceae</taxon>
        <taxon>Ruminiclostridium</taxon>
    </lineage>
</organism>
<dbReference type="Proteomes" id="UP000001349">
    <property type="component" value="Chromosome"/>
</dbReference>
<protein>
    <recommendedName>
        <fullName evidence="3">Bacteriophage Gp15 protein</fullName>
    </recommendedName>
</protein>
<dbReference type="KEGG" id="cce:Ccel_3036"/>
<dbReference type="STRING" id="394503.Ccel_3036"/>
<accession>B8I8Z6</accession>
<evidence type="ECO:0000313" key="2">
    <source>
        <dbReference type="Proteomes" id="UP000001349"/>
    </source>
</evidence>
<name>B8I8Z6_RUMCH</name>
<reference evidence="1 2" key="1">
    <citation type="submission" date="2009-01" db="EMBL/GenBank/DDBJ databases">
        <title>Complete sequence of Clostridium cellulolyticum H10.</title>
        <authorList>
            <consortium name="US DOE Joint Genome Institute"/>
            <person name="Lucas S."/>
            <person name="Copeland A."/>
            <person name="Lapidus A."/>
            <person name="Glavina del Rio T."/>
            <person name="Dalin E."/>
            <person name="Tice H."/>
            <person name="Bruce D."/>
            <person name="Goodwin L."/>
            <person name="Pitluck S."/>
            <person name="Chertkov O."/>
            <person name="Saunders E."/>
            <person name="Brettin T."/>
            <person name="Detter J.C."/>
            <person name="Han C."/>
            <person name="Larimer F."/>
            <person name="Land M."/>
            <person name="Hauser L."/>
            <person name="Kyrpides N."/>
            <person name="Ivanova N."/>
            <person name="Zhou J."/>
            <person name="Richardson P."/>
        </authorList>
    </citation>
    <scope>NUCLEOTIDE SEQUENCE [LARGE SCALE GENOMIC DNA]</scope>
    <source>
        <strain evidence="2">ATCC 35319 / DSM 5812 / JCM 6584 / H10</strain>
    </source>
</reference>
<dbReference type="HOGENOM" id="CLU_155091_0_0_9"/>
<evidence type="ECO:0008006" key="3">
    <source>
        <dbReference type="Google" id="ProtNLM"/>
    </source>
</evidence>
<dbReference type="EMBL" id="CP001348">
    <property type="protein sequence ID" value="ACL77328.1"/>
    <property type="molecule type" value="Genomic_DNA"/>
</dbReference>
<keyword evidence="2" id="KW-1185">Reference proteome</keyword>